<dbReference type="RefSeq" id="WP_011230969.1">
    <property type="nucleotide sequence ID" value="NZ_CP025074.1"/>
</dbReference>
<dbReference type="SUPFAM" id="SSF53474">
    <property type="entry name" value="alpha/beta-Hydrolases"/>
    <property type="match status" value="1"/>
</dbReference>
<evidence type="ECO:0000313" key="2">
    <source>
        <dbReference type="Proteomes" id="UP000265462"/>
    </source>
</evidence>
<keyword evidence="2" id="KW-1185">Reference proteome</keyword>
<dbReference type="InterPro" id="IPR029058">
    <property type="entry name" value="AB_hydrolase_fold"/>
</dbReference>
<dbReference type="EMBL" id="CP025074">
    <property type="protein sequence ID" value="AUI35591.1"/>
    <property type="molecule type" value="Genomic_DNA"/>
</dbReference>
<protein>
    <submittedName>
        <fullName evidence="1">Alpha/beta hydrolase</fullName>
    </submittedName>
</protein>
<sequence length="341" mass="39030">MSTDCLKTMQKTIIAAKWIDGFWDRWIVHGVEKDDISSIRSFLVDKESWVETWGALARSWAERAVSLPAAEAETAWRKASLYYHLAQWIIPERNEEKKEWLLKSLQAARIADELSPLETHYVQLDVEGKTCFGRVRLPVKAKGAVIIINPLDSTKEELFTYEDDFLQNGFVTVSFDGPGQGETYVHSGLKGAAGRWEQFIHLLIDWTSSHFSLPICVFGTSSGASWAIYSSGHPKVRKVAAVSPAFESKEIQLPAYFVERVQFVSEEKGSVWLPQLERTTFRHPVLLVHGKRDTMVPSEHIYRLYDRLPVGKQLLEFDDEGHCCNYKLHYIRGYAASWFQE</sequence>
<accession>A0ABN5FTD6</accession>
<gene>
    <name evidence="1" type="ORF">CWI35_02810</name>
</gene>
<name>A0ABN5FTD6_BACCL</name>
<evidence type="ECO:0000313" key="1">
    <source>
        <dbReference type="EMBL" id="AUI35591.1"/>
    </source>
</evidence>
<dbReference type="GeneID" id="32063383"/>
<reference evidence="1 2" key="1">
    <citation type="submission" date="2018-02" db="EMBL/GenBank/DDBJ databases">
        <title>Complete genome and methylome analysis of Bacillus caldolyticus.</title>
        <authorList>
            <person name="Fomenkov A.I."/>
            <person name="Mersha F."/>
            <person name="Vincze T."/>
            <person name="Roberts R.J."/>
        </authorList>
    </citation>
    <scope>NUCLEOTIDE SEQUENCE [LARGE SCALE GENOMIC DNA]</scope>
    <source>
        <strain evidence="1 2">NEB414</strain>
    </source>
</reference>
<dbReference type="Proteomes" id="UP000265462">
    <property type="component" value="Chromosome"/>
</dbReference>
<dbReference type="Gene3D" id="3.40.50.1820">
    <property type="entry name" value="alpha/beta hydrolase"/>
    <property type="match status" value="1"/>
</dbReference>
<dbReference type="GO" id="GO:0016787">
    <property type="term" value="F:hydrolase activity"/>
    <property type="evidence" value="ECO:0007669"/>
    <property type="project" value="UniProtKB-KW"/>
</dbReference>
<organism evidence="1 2">
    <name type="scientific">Bacillus caldolyticus</name>
    <dbReference type="NCBI Taxonomy" id="1394"/>
    <lineage>
        <taxon>Bacteria</taxon>
        <taxon>Bacillati</taxon>
        <taxon>Bacillota</taxon>
        <taxon>Bacilli</taxon>
        <taxon>Bacillales</taxon>
        <taxon>Anoxybacillaceae</taxon>
        <taxon>Geobacillus</taxon>
        <taxon>Geobacillus thermoleovorans group</taxon>
    </lineage>
</organism>
<proteinExistence type="predicted"/>
<keyword evidence="1" id="KW-0378">Hydrolase</keyword>